<name>X1VNR1_9ZZZZ</name>
<comment type="caution">
    <text evidence="1">The sequence shown here is derived from an EMBL/GenBank/DDBJ whole genome shotgun (WGS) entry which is preliminary data.</text>
</comment>
<evidence type="ECO:0000313" key="1">
    <source>
        <dbReference type="EMBL" id="GAJ21497.1"/>
    </source>
</evidence>
<gene>
    <name evidence="1" type="ORF">S12H4_57163</name>
</gene>
<protein>
    <recommendedName>
        <fullName evidence="2">TonB-dependent receptor-like beta-barrel domain-containing protein</fullName>
    </recommendedName>
</protein>
<sequence length="205" mass="23745">MSLSGGVTVNFDKDIDFSFNLAYRKLYPTVYTEFMYATRNTVEQSKYSVYDIDDRLKFRFVLMQAGLQLPFFGNDVIDIYARWQRYRAFIKESIRHLSLDVGYAYDYYRGLSTGVKFGWDNIKATVDRNINPSKGYKFRVNMSYEMNDFIEGLNLSNSGTLVEEFAPNNYLKIDAIGSFHTTILSSKRWTLNLTAKSGWLSNSSV</sequence>
<dbReference type="EMBL" id="BARW01036921">
    <property type="protein sequence ID" value="GAJ21497.1"/>
    <property type="molecule type" value="Genomic_DNA"/>
</dbReference>
<dbReference type="AlphaFoldDB" id="X1VNR1"/>
<feature type="non-terminal residue" evidence="1">
    <location>
        <position position="205"/>
    </location>
</feature>
<evidence type="ECO:0008006" key="2">
    <source>
        <dbReference type="Google" id="ProtNLM"/>
    </source>
</evidence>
<dbReference type="Gene3D" id="2.40.160.50">
    <property type="entry name" value="membrane protein fhac: a member of the omp85/tpsb transporter family"/>
    <property type="match status" value="1"/>
</dbReference>
<proteinExistence type="predicted"/>
<reference evidence="1" key="1">
    <citation type="journal article" date="2014" name="Front. Microbiol.">
        <title>High frequency of phylogenetically diverse reductive dehalogenase-homologous genes in deep subseafloor sedimentary metagenomes.</title>
        <authorList>
            <person name="Kawai M."/>
            <person name="Futagami T."/>
            <person name="Toyoda A."/>
            <person name="Takaki Y."/>
            <person name="Nishi S."/>
            <person name="Hori S."/>
            <person name="Arai W."/>
            <person name="Tsubouchi T."/>
            <person name="Morono Y."/>
            <person name="Uchiyama I."/>
            <person name="Ito T."/>
            <person name="Fujiyama A."/>
            <person name="Inagaki F."/>
            <person name="Takami H."/>
        </authorList>
    </citation>
    <scope>NUCLEOTIDE SEQUENCE</scope>
    <source>
        <strain evidence="1">Expedition CK06-06</strain>
    </source>
</reference>
<accession>X1VNR1</accession>
<organism evidence="1">
    <name type="scientific">marine sediment metagenome</name>
    <dbReference type="NCBI Taxonomy" id="412755"/>
    <lineage>
        <taxon>unclassified sequences</taxon>
        <taxon>metagenomes</taxon>
        <taxon>ecological metagenomes</taxon>
    </lineage>
</organism>